<dbReference type="InterPro" id="IPR023393">
    <property type="entry name" value="START-like_dom_sf"/>
</dbReference>
<comment type="caution">
    <text evidence="2">The sequence shown here is derived from an EMBL/GenBank/DDBJ whole genome shotgun (WGS) entry which is preliminary data.</text>
</comment>
<evidence type="ECO:0000313" key="3">
    <source>
        <dbReference type="Proteomes" id="UP000626109"/>
    </source>
</evidence>
<reference evidence="2" key="1">
    <citation type="submission" date="2021-02" db="EMBL/GenBank/DDBJ databases">
        <authorList>
            <person name="Dougan E. K."/>
            <person name="Rhodes N."/>
            <person name="Thang M."/>
            <person name="Chan C."/>
        </authorList>
    </citation>
    <scope>NUCLEOTIDE SEQUENCE</scope>
</reference>
<dbReference type="AlphaFoldDB" id="A0A813IW16"/>
<name>A0A813IW16_POLGL</name>
<dbReference type="Proteomes" id="UP000626109">
    <property type="component" value="Unassembled WGS sequence"/>
</dbReference>
<dbReference type="SUPFAM" id="SSF55961">
    <property type="entry name" value="Bet v1-like"/>
    <property type="match status" value="1"/>
</dbReference>
<evidence type="ECO:0000256" key="1">
    <source>
        <dbReference type="SAM" id="MobiDB-lite"/>
    </source>
</evidence>
<protein>
    <recommendedName>
        <fullName evidence="4">Coenzyme Q-binding protein COQ10 START domain-containing protein</fullName>
    </recommendedName>
</protein>
<dbReference type="EMBL" id="CAJNNW010016252">
    <property type="protein sequence ID" value="CAE8658779.1"/>
    <property type="molecule type" value="Genomic_DNA"/>
</dbReference>
<dbReference type="Gene3D" id="3.30.530.20">
    <property type="match status" value="1"/>
</dbReference>
<evidence type="ECO:0000313" key="2">
    <source>
        <dbReference type="EMBL" id="CAE8658779.1"/>
    </source>
</evidence>
<feature type="non-terminal residue" evidence="2">
    <location>
        <position position="1"/>
    </location>
</feature>
<feature type="compositionally biased region" description="Basic and acidic residues" evidence="1">
    <location>
        <begin position="10"/>
        <end position="21"/>
    </location>
</feature>
<feature type="region of interest" description="Disordered" evidence="1">
    <location>
        <begin position="1"/>
        <end position="21"/>
    </location>
</feature>
<sequence>LPTLSSEELDQVRRGEQVQRQERVGPTGWGFVVMDVGAPSEVIMSCLEAFKDYPEMIPVVRRANVTSQGTTSTGLVTAKCDYRISKFFLPVSVEHSLDRSAGTVRFDLDENKSRLVLQEASGYWFVEQSPDGPPNTSRVWLCVQSLRASALVPWSIVDYAAERALRRATCWLKPVMEERWKKEQ</sequence>
<organism evidence="2 3">
    <name type="scientific">Polarella glacialis</name>
    <name type="common">Dinoflagellate</name>
    <dbReference type="NCBI Taxonomy" id="89957"/>
    <lineage>
        <taxon>Eukaryota</taxon>
        <taxon>Sar</taxon>
        <taxon>Alveolata</taxon>
        <taxon>Dinophyceae</taxon>
        <taxon>Suessiales</taxon>
        <taxon>Suessiaceae</taxon>
        <taxon>Polarella</taxon>
    </lineage>
</organism>
<accession>A0A813IW16</accession>
<gene>
    <name evidence="2" type="ORF">PGLA2088_LOCUS13559</name>
</gene>
<evidence type="ECO:0008006" key="4">
    <source>
        <dbReference type="Google" id="ProtNLM"/>
    </source>
</evidence>
<proteinExistence type="predicted"/>
<feature type="non-terminal residue" evidence="2">
    <location>
        <position position="184"/>
    </location>
</feature>